<sequence length="30" mass="3011">MSMTWCVTYAAAAVDRGVVTTSAHPAGGIS</sequence>
<comment type="caution">
    <text evidence="1">The sequence shown here is derived from an EMBL/GenBank/DDBJ whole genome shotgun (WGS) entry which is preliminary data.</text>
</comment>
<gene>
    <name evidence="1" type="ORF">QF035_010428</name>
</gene>
<keyword evidence="2" id="KW-1185">Reference proteome</keyword>
<dbReference type="EMBL" id="JAUSZI010000002">
    <property type="protein sequence ID" value="MDQ1032846.1"/>
    <property type="molecule type" value="Genomic_DNA"/>
</dbReference>
<protein>
    <submittedName>
        <fullName evidence="1">Uncharacterized protein</fullName>
    </submittedName>
</protein>
<evidence type="ECO:0000313" key="2">
    <source>
        <dbReference type="Proteomes" id="UP001230328"/>
    </source>
</evidence>
<organism evidence="1 2">
    <name type="scientific">Streptomyces umbrinus</name>
    <dbReference type="NCBI Taxonomy" id="67370"/>
    <lineage>
        <taxon>Bacteria</taxon>
        <taxon>Bacillati</taxon>
        <taxon>Actinomycetota</taxon>
        <taxon>Actinomycetes</taxon>
        <taxon>Kitasatosporales</taxon>
        <taxon>Streptomycetaceae</taxon>
        <taxon>Streptomyces</taxon>
        <taxon>Streptomyces phaeochromogenes group</taxon>
    </lineage>
</organism>
<name>A0ABU0TD06_9ACTN</name>
<evidence type="ECO:0000313" key="1">
    <source>
        <dbReference type="EMBL" id="MDQ1032846.1"/>
    </source>
</evidence>
<reference evidence="1 2" key="1">
    <citation type="submission" date="2023-07" db="EMBL/GenBank/DDBJ databases">
        <title>Comparative genomics of wheat-associated soil bacteria to identify genetic determinants of phenazine resistance.</title>
        <authorList>
            <person name="Mouncey N."/>
        </authorList>
    </citation>
    <scope>NUCLEOTIDE SEQUENCE [LARGE SCALE GENOMIC DNA]</scope>
    <source>
        <strain evidence="1 2">V2I4</strain>
    </source>
</reference>
<accession>A0ABU0TD06</accession>
<proteinExistence type="predicted"/>
<dbReference type="Proteomes" id="UP001230328">
    <property type="component" value="Unassembled WGS sequence"/>
</dbReference>